<dbReference type="EMBL" id="BLLF01002026">
    <property type="protein sequence ID" value="GFH22366.1"/>
    <property type="molecule type" value="Genomic_DNA"/>
</dbReference>
<name>A0A699ZUH0_HAELA</name>
<proteinExistence type="predicted"/>
<reference evidence="1 2" key="1">
    <citation type="submission" date="2020-02" db="EMBL/GenBank/DDBJ databases">
        <title>Draft genome sequence of Haematococcus lacustris strain NIES-144.</title>
        <authorList>
            <person name="Morimoto D."/>
            <person name="Nakagawa S."/>
            <person name="Yoshida T."/>
            <person name="Sawayama S."/>
        </authorList>
    </citation>
    <scope>NUCLEOTIDE SEQUENCE [LARGE SCALE GENOMIC DNA]</scope>
    <source>
        <strain evidence="1 2">NIES-144</strain>
    </source>
</reference>
<keyword evidence="2" id="KW-1185">Reference proteome</keyword>
<feature type="non-terminal residue" evidence="1">
    <location>
        <position position="98"/>
    </location>
</feature>
<gene>
    <name evidence="1" type="ORF">HaLaN_19822</name>
</gene>
<accession>A0A699ZUH0</accession>
<feature type="non-terminal residue" evidence="1">
    <location>
        <position position="1"/>
    </location>
</feature>
<protein>
    <submittedName>
        <fullName evidence="1">Uncharacterized protein</fullName>
    </submittedName>
</protein>
<sequence length="98" mass="10226">MRAVGTAATMAAATSQAALARRLAGEAQRPLSALNTFAALLLSRLEEGEPERDLAAGIAVQGSRLQELVYKMQATEQPKQLPSGLGQHHLISGAAAFT</sequence>
<organism evidence="1 2">
    <name type="scientific">Haematococcus lacustris</name>
    <name type="common">Green alga</name>
    <name type="synonym">Haematococcus pluvialis</name>
    <dbReference type="NCBI Taxonomy" id="44745"/>
    <lineage>
        <taxon>Eukaryota</taxon>
        <taxon>Viridiplantae</taxon>
        <taxon>Chlorophyta</taxon>
        <taxon>core chlorophytes</taxon>
        <taxon>Chlorophyceae</taxon>
        <taxon>CS clade</taxon>
        <taxon>Chlamydomonadales</taxon>
        <taxon>Haematococcaceae</taxon>
        <taxon>Haematococcus</taxon>
    </lineage>
</organism>
<dbReference type="AlphaFoldDB" id="A0A699ZUH0"/>
<evidence type="ECO:0000313" key="1">
    <source>
        <dbReference type="EMBL" id="GFH22366.1"/>
    </source>
</evidence>
<dbReference type="Proteomes" id="UP000485058">
    <property type="component" value="Unassembled WGS sequence"/>
</dbReference>
<comment type="caution">
    <text evidence="1">The sequence shown here is derived from an EMBL/GenBank/DDBJ whole genome shotgun (WGS) entry which is preliminary data.</text>
</comment>
<evidence type="ECO:0000313" key="2">
    <source>
        <dbReference type="Proteomes" id="UP000485058"/>
    </source>
</evidence>